<reference evidence="2 3" key="1">
    <citation type="journal article" date="2023" name="Microbiol. Spectr.">
        <title>Synergy between Genome Mining, Metabolomics, and Bioinformatics Uncovers Antibacterial Chlorinated Carbazole Alkaloids and Their Biosynthetic Gene Cluster from Streptomyces tubbatahanensis sp. nov., a Novel Actinomycete Isolated from Sulu Sea, Philippines.</title>
        <authorList>
            <person name="Tenebro C.P."/>
            <person name="Trono D.J.V.L."/>
            <person name="Balida L.A.P."/>
            <person name="Bayog L.K.A."/>
            <person name="Bruna J.R."/>
            <person name="Sabido E.M."/>
            <person name="Caspe D.P.C."/>
            <person name="de Los Santos E.L.C."/>
            <person name="Saludes J.P."/>
            <person name="Dalisay D.S."/>
        </authorList>
    </citation>
    <scope>NUCLEOTIDE SEQUENCE [LARGE SCALE GENOMIC DNA]</scope>
    <source>
        <strain evidence="2 3">DSD3025</strain>
    </source>
</reference>
<dbReference type="Pfam" id="PF03995">
    <property type="entry name" value="Inhibitor_I36"/>
    <property type="match status" value="1"/>
</dbReference>
<dbReference type="InterPro" id="IPR011024">
    <property type="entry name" value="G_crystallin-like"/>
</dbReference>
<organism evidence="2 3">
    <name type="scientific">Streptomyces tubbatahanensis</name>
    <dbReference type="NCBI Taxonomy" id="2923272"/>
    <lineage>
        <taxon>Bacteria</taxon>
        <taxon>Bacillati</taxon>
        <taxon>Actinomycetota</taxon>
        <taxon>Actinomycetes</taxon>
        <taxon>Kitasatosporales</taxon>
        <taxon>Streptomycetaceae</taxon>
        <taxon>Streptomyces</taxon>
    </lineage>
</organism>
<dbReference type="SUPFAM" id="SSF49695">
    <property type="entry name" value="gamma-Crystallin-like"/>
    <property type="match status" value="1"/>
</dbReference>
<gene>
    <name evidence="2" type="ORF">MMF93_10250</name>
</gene>
<feature type="signal peptide" evidence="1">
    <location>
        <begin position="1"/>
        <end position="24"/>
    </location>
</feature>
<feature type="chain" id="PRO_5046486048" evidence="1">
    <location>
        <begin position="25"/>
        <end position="131"/>
    </location>
</feature>
<dbReference type="EMBL" id="CP093846">
    <property type="protein sequence ID" value="UNS96852.1"/>
    <property type="molecule type" value="Genomic_DNA"/>
</dbReference>
<sequence>MKARLALLAVTVMLAGAAAAPAYAANAAPRSVNVTTGQGPSACDWGQICLYRDYGLNRSGPAPILKANEDVPWFGDYNFNDTTSSVCNFSGRFAAVFRDSNYEGPSVPVASGQCTDVPTWFNDSASSVKLY</sequence>
<evidence type="ECO:0000313" key="2">
    <source>
        <dbReference type="EMBL" id="UNS96852.1"/>
    </source>
</evidence>
<protein>
    <submittedName>
        <fullName evidence="2">Peptidase inhibitor family I36 protein</fullName>
    </submittedName>
</protein>
<dbReference type="Proteomes" id="UP001202244">
    <property type="component" value="Chromosome"/>
</dbReference>
<accession>A0ABY3XQV8</accession>
<dbReference type="Gene3D" id="2.60.20.10">
    <property type="entry name" value="Crystallins"/>
    <property type="match status" value="1"/>
</dbReference>
<dbReference type="RefSeq" id="WP_242750883.1">
    <property type="nucleotide sequence ID" value="NZ_CP093846.1"/>
</dbReference>
<name>A0ABY3XQV8_9ACTN</name>
<proteinExistence type="predicted"/>
<keyword evidence="3" id="KW-1185">Reference proteome</keyword>
<evidence type="ECO:0000313" key="3">
    <source>
        <dbReference type="Proteomes" id="UP001202244"/>
    </source>
</evidence>
<keyword evidence="1" id="KW-0732">Signal</keyword>
<evidence type="ECO:0000256" key="1">
    <source>
        <dbReference type="SAM" id="SignalP"/>
    </source>
</evidence>